<reference evidence="4 5" key="1">
    <citation type="submission" date="2021-03" db="EMBL/GenBank/DDBJ databases">
        <title>Enterococcal diversity collection.</title>
        <authorList>
            <person name="Gilmore M.S."/>
            <person name="Schwartzman J."/>
            <person name="Van Tyne D."/>
            <person name="Martin M."/>
            <person name="Earl A.M."/>
            <person name="Manson A.L."/>
            <person name="Straub T."/>
            <person name="Salamzade R."/>
            <person name="Saavedra J."/>
            <person name="Lebreton F."/>
            <person name="Prichula J."/>
            <person name="Schaufler K."/>
            <person name="Gaca A."/>
            <person name="Sgardioli B."/>
            <person name="Wagenaar J."/>
            <person name="Strong T."/>
        </authorList>
    </citation>
    <scope>NUCLEOTIDE SEQUENCE [LARGE SCALE GENOMIC DNA]</scope>
    <source>
        <strain evidence="4 5">MJM16</strain>
    </source>
</reference>
<evidence type="ECO:0000313" key="4">
    <source>
        <dbReference type="EMBL" id="MBO0454227.1"/>
    </source>
</evidence>
<dbReference type="RefSeq" id="WP_207109965.1">
    <property type="nucleotide sequence ID" value="NZ_JAFLVR010000051.1"/>
</dbReference>
<sequence>MKRYILENDHILIEFINLGGCITKMIKKSSGTNYVIALDDRENYKSNPYYLGAIIGRNAGRTYPSTYTNYLNEHIVLDRNENTIHLHGGYQGLQHQLWTVDQIDHQNYELTYSDTHSVYEEMNFKIIYKLVDDTFKIELFGKSKVPTICNLTNHTYFNLNRDKAQPINTHFLRTAPAEIQLINEKLVPTGEYSDMKNAYQSFDFTEIGRVDKAFEGRNELLRYSSGGINLAYRFLDSKSSDKILLTNDTGENKLLIQSNQDSCVIYTLNVISEDLSINGGIPITKFGGITFEMQRVPNYVHLEDDVLVNDYYSFTEYKIF</sequence>
<dbReference type="PROSITE" id="PS00545">
    <property type="entry name" value="ALDOSE_1_EPIMERASE"/>
    <property type="match status" value="1"/>
</dbReference>
<evidence type="ECO:0000256" key="3">
    <source>
        <dbReference type="ARBA" id="ARBA00033373"/>
    </source>
</evidence>
<dbReference type="PANTHER" id="PTHR10091:SF0">
    <property type="entry name" value="GALACTOSE MUTAROTASE"/>
    <property type="match status" value="1"/>
</dbReference>
<comment type="caution">
    <text evidence="4">The sequence shown here is derived from an EMBL/GenBank/DDBJ whole genome shotgun (WGS) entry which is preliminary data.</text>
</comment>
<dbReference type="SUPFAM" id="SSF74650">
    <property type="entry name" value="Galactose mutarotase-like"/>
    <property type="match status" value="1"/>
</dbReference>
<proteinExistence type="predicted"/>
<accession>A0ABS3HLA8</accession>
<dbReference type="InterPro" id="IPR014718">
    <property type="entry name" value="GH-type_carb-bd"/>
</dbReference>
<name>A0ABS3HLA8_9ENTE</name>
<dbReference type="Pfam" id="PF01263">
    <property type="entry name" value="Aldose_epim"/>
    <property type="match status" value="1"/>
</dbReference>
<dbReference type="InterPro" id="IPR018052">
    <property type="entry name" value="Ald1_epimerase_CS"/>
</dbReference>
<dbReference type="EMBL" id="JAFLVR010000051">
    <property type="protein sequence ID" value="MBO0454227.1"/>
    <property type="molecule type" value="Genomic_DNA"/>
</dbReference>
<keyword evidence="5" id="KW-1185">Reference proteome</keyword>
<dbReference type="Gene3D" id="2.70.98.10">
    <property type="match status" value="1"/>
</dbReference>
<dbReference type="Proteomes" id="UP000664495">
    <property type="component" value="Unassembled WGS sequence"/>
</dbReference>
<protein>
    <recommendedName>
        <fullName evidence="1">Aldose 1-epimerase</fullName>
    </recommendedName>
    <alternativeName>
        <fullName evidence="3">Galactose mutarotase</fullName>
    </alternativeName>
    <alternativeName>
        <fullName evidence="2">Type-1 mutarotase</fullName>
    </alternativeName>
</protein>
<dbReference type="PANTHER" id="PTHR10091">
    <property type="entry name" value="ALDOSE-1-EPIMERASE"/>
    <property type="match status" value="1"/>
</dbReference>
<dbReference type="InterPro" id="IPR011013">
    <property type="entry name" value="Gal_mutarotase_sf_dom"/>
</dbReference>
<evidence type="ECO:0000256" key="2">
    <source>
        <dbReference type="ARBA" id="ARBA00032300"/>
    </source>
</evidence>
<organism evidence="4 5">
    <name type="scientific">Candidatus Enterococcus murrayae</name>
    <dbReference type="NCBI Taxonomy" id="2815321"/>
    <lineage>
        <taxon>Bacteria</taxon>
        <taxon>Bacillati</taxon>
        <taxon>Bacillota</taxon>
        <taxon>Bacilli</taxon>
        <taxon>Lactobacillales</taxon>
        <taxon>Enterococcaceae</taxon>
        <taxon>Enterococcus</taxon>
    </lineage>
</organism>
<evidence type="ECO:0000256" key="1">
    <source>
        <dbReference type="ARBA" id="ARBA00014165"/>
    </source>
</evidence>
<gene>
    <name evidence="4" type="ORF">JZO85_18375</name>
</gene>
<dbReference type="InterPro" id="IPR008183">
    <property type="entry name" value="Aldose_1/G6P_1-epimerase"/>
</dbReference>
<evidence type="ECO:0000313" key="5">
    <source>
        <dbReference type="Proteomes" id="UP000664495"/>
    </source>
</evidence>